<reference evidence="1" key="1">
    <citation type="submission" date="2020-04" db="EMBL/GenBank/DDBJ databases">
        <authorList>
            <person name="Alioto T."/>
            <person name="Alioto T."/>
            <person name="Gomez Garrido J."/>
        </authorList>
    </citation>
    <scope>NUCLEOTIDE SEQUENCE</scope>
    <source>
        <strain evidence="1">A484AB</strain>
    </source>
</reference>
<accession>A0A6S7KI12</accession>
<dbReference type="Proteomes" id="UP001152795">
    <property type="component" value="Unassembled WGS sequence"/>
</dbReference>
<comment type="caution">
    <text evidence="1">The sequence shown here is derived from an EMBL/GenBank/DDBJ whole genome shotgun (WGS) entry which is preliminary data.</text>
</comment>
<dbReference type="PANTHER" id="PTHR19446">
    <property type="entry name" value="REVERSE TRANSCRIPTASES"/>
    <property type="match status" value="1"/>
</dbReference>
<keyword evidence="2" id="KW-1185">Reference proteome</keyword>
<gene>
    <name evidence="1" type="ORF">PACLA_8A007045</name>
</gene>
<evidence type="ECO:0000313" key="1">
    <source>
        <dbReference type="EMBL" id="CAB4020188.1"/>
    </source>
</evidence>
<organism evidence="1 2">
    <name type="scientific">Paramuricea clavata</name>
    <name type="common">Red gorgonian</name>
    <name type="synonym">Violescent sea-whip</name>
    <dbReference type="NCBI Taxonomy" id="317549"/>
    <lineage>
        <taxon>Eukaryota</taxon>
        <taxon>Metazoa</taxon>
        <taxon>Cnidaria</taxon>
        <taxon>Anthozoa</taxon>
        <taxon>Octocorallia</taxon>
        <taxon>Malacalcyonacea</taxon>
        <taxon>Plexauridae</taxon>
        <taxon>Paramuricea</taxon>
    </lineage>
</organism>
<dbReference type="InterPro" id="IPR000477">
    <property type="entry name" value="RT_dom"/>
</dbReference>
<evidence type="ECO:0000313" key="2">
    <source>
        <dbReference type="Proteomes" id="UP001152795"/>
    </source>
</evidence>
<dbReference type="AlphaFoldDB" id="A0A6S7KI12"/>
<proteinExistence type="predicted"/>
<dbReference type="EMBL" id="CACRXK020010826">
    <property type="protein sequence ID" value="CAB4020188.1"/>
    <property type="molecule type" value="Genomic_DNA"/>
</dbReference>
<name>A0A6S7KI12_PARCT</name>
<dbReference type="Pfam" id="PF00078">
    <property type="entry name" value="RVT_1"/>
    <property type="match status" value="1"/>
</dbReference>
<protein>
    <submittedName>
        <fullName evidence="1">Uncharacterized protein</fullName>
    </submittedName>
</protein>
<dbReference type="PROSITE" id="PS50878">
    <property type="entry name" value="RT_POL"/>
    <property type="match status" value="1"/>
</dbReference>
<dbReference type="OrthoDB" id="7696066at2759"/>
<sequence>MNDYFTDTFSTSTIDVDELISSLSDNISLTGIDHSLMEAMSNKKIKDKLKCMSNSAPGKDKVEYRHLKLVDPNCDILGLIFNKCLEEKKIPLSWKQSTTILIYKKGSSDNIPSNFRPIALMSCIYKLFTSILSSRISKFVIKEELISTEQKSAKPSEGCHEHSFTLKSAVADCKRNQKNCFFAWLDLRNAFGSISHDAIYTTLEHMGFSELLISLIRDIYTDSTTVICTKKG</sequence>